<name>A0ACC0CYS2_9PEZI</name>
<proteinExistence type="predicted"/>
<accession>A0ACC0CYS2</accession>
<evidence type="ECO:0000313" key="2">
    <source>
        <dbReference type="Proteomes" id="UP001497680"/>
    </source>
</evidence>
<reference evidence="1 2" key="1">
    <citation type="journal article" date="2022" name="New Phytol.">
        <title>Ecological generalism drives hyperdiversity of secondary metabolite gene clusters in xylarialean endophytes.</title>
        <authorList>
            <person name="Franco M.E.E."/>
            <person name="Wisecaver J.H."/>
            <person name="Arnold A.E."/>
            <person name="Ju Y.M."/>
            <person name="Slot J.C."/>
            <person name="Ahrendt S."/>
            <person name="Moore L.P."/>
            <person name="Eastman K.E."/>
            <person name="Scott K."/>
            <person name="Konkel Z."/>
            <person name="Mondo S.J."/>
            <person name="Kuo A."/>
            <person name="Hayes R.D."/>
            <person name="Haridas S."/>
            <person name="Andreopoulos B."/>
            <person name="Riley R."/>
            <person name="LaButti K."/>
            <person name="Pangilinan J."/>
            <person name="Lipzen A."/>
            <person name="Amirebrahimi M."/>
            <person name="Yan J."/>
            <person name="Adam C."/>
            <person name="Keymanesh K."/>
            <person name="Ng V."/>
            <person name="Louie K."/>
            <person name="Northen T."/>
            <person name="Drula E."/>
            <person name="Henrissat B."/>
            <person name="Hsieh H.M."/>
            <person name="Youens-Clark K."/>
            <person name="Lutzoni F."/>
            <person name="Miadlikowska J."/>
            <person name="Eastwood D.C."/>
            <person name="Hamelin R.C."/>
            <person name="Grigoriev I.V."/>
            <person name="U'Ren J.M."/>
        </authorList>
    </citation>
    <scope>NUCLEOTIDE SEQUENCE [LARGE SCALE GENOMIC DNA]</scope>
    <source>
        <strain evidence="1 2">ER1909</strain>
    </source>
</reference>
<protein>
    <submittedName>
        <fullName evidence="1">Uncharacterized protein</fullName>
    </submittedName>
</protein>
<dbReference type="Proteomes" id="UP001497680">
    <property type="component" value="Unassembled WGS sequence"/>
</dbReference>
<keyword evidence="2" id="KW-1185">Reference proteome</keyword>
<dbReference type="EMBL" id="MU394324">
    <property type="protein sequence ID" value="KAI6085559.1"/>
    <property type="molecule type" value="Genomic_DNA"/>
</dbReference>
<sequence>MSWRVSHSHHGIFIPYTPELVELGNNDFAQDGFLLIGRLFRAGAYIVQSLRNKKLYFVKSLTRRTDIPGRETQRHEFTHVLPPEIRVSTSEAAVFRLVEESYFPKVELIQFLDADNHDVFFEFKNGGTLEQFRDKYYDARLWIPEHFIWHVAAELCNALAFMYLGQLRNLERIPNWRMIYHRNIHPSNILLNFIGPRRGRKPLAGSRDNAFPDITLNDFGDSALFGDDPIHLKPGLFPGENAPGLWEDIYNVGRVLRSLCMTHVDFPADDPADPLNIIPGQLMDESGRWEHRPDSRRLADVNTHPGTPYSQELMELLSRFEFPNQEMESIAVNNNRNSLPDIVWIVDRLLNVARERVSEVREGNKPVGFYDDLDVSWASHLLPMPFQVAGDRDPILEEVEICIDREPEDYEICKVAYPAPKVRRDT</sequence>
<evidence type="ECO:0000313" key="1">
    <source>
        <dbReference type="EMBL" id="KAI6085559.1"/>
    </source>
</evidence>
<gene>
    <name evidence="1" type="ORF">F4821DRAFT_279219</name>
</gene>
<comment type="caution">
    <text evidence="1">The sequence shown here is derived from an EMBL/GenBank/DDBJ whole genome shotgun (WGS) entry which is preliminary data.</text>
</comment>
<organism evidence="1 2">
    <name type="scientific">Hypoxylon rubiginosum</name>
    <dbReference type="NCBI Taxonomy" id="110542"/>
    <lineage>
        <taxon>Eukaryota</taxon>
        <taxon>Fungi</taxon>
        <taxon>Dikarya</taxon>
        <taxon>Ascomycota</taxon>
        <taxon>Pezizomycotina</taxon>
        <taxon>Sordariomycetes</taxon>
        <taxon>Xylariomycetidae</taxon>
        <taxon>Xylariales</taxon>
        <taxon>Hypoxylaceae</taxon>
        <taxon>Hypoxylon</taxon>
    </lineage>
</organism>